<dbReference type="EMBL" id="QGGO01000008">
    <property type="protein sequence ID" value="PWK27004.1"/>
    <property type="molecule type" value="Genomic_DNA"/>
</dbReference>
<dbReference type="InterPro" id="IPR003032">
    <property type="entry name" value="Ryanodine_rcpt"/>
</dbReference>
<dbReference type="Gene3D" id="6.20.350.10">
    <property type="match status" value="1"/>
</dbReference>
<dbReference type="Pfam" id="PF02026">
    <property type="entry name" value="RyR"/>
    <property type="match status" value="1"/>
</dbReference>
<accession>A0A316EBE7</accession>
<gene>
    <name evidence="2" type="ORF">LV89_01816</name>
</gene>
<dbReference type="OrthoDB" id="227202at2"/>
<name>A0A316EBE7_9BACT</name>
<dbReference type="AlphaFoldDB" id="A0A316EBE7"/>
<evidence type="ECO:0000313" key="3">
    <source>
        <dbReference type="Proteomes" id="UP000245489"/>
    </source>
</evidence>
<evidence type="ECO:0000259" key="1">
    <source>
        <dbReference type="Pfam" id="PF02026"/>
    </source>
</evidence>
<evidence type="ECO:0000313" key="2">
    <source>
        <dbReference type="EMBL" id="PWK27004.1"/>
    </source>
</evidence>
<feature type="domain" description="Ryanodine receptor Ryr" evidence="1">
    <location>
        <begin position="60"/>
        <end position="104"/>
    </location>
</feature>
<protein>
    <submittedName>
        <fullName evidence="2">RyR domain-containing protein</fullName>
    </submittedName>
</protein>
<dbReference type="RefSeq" id="WP_109742779.1">
    <property type="nucleotide sequence ID" value="NZ_QGGO01000008.1"/>
</dbReference>
<organism evidence="2 3">
    <name type="scientific">Arcicella aurantiaca</name>
    <dbReference type="NCBI Taxonomy" id="591202"/>
    <lineage>
        <taxon>Bacteria</taxon>
        <taxon>Pseudomonadati</taxon>
        <taxon>Bacteroidota</taxon>
        <taxon>Cytophagia</taxon>
        <taxon>Cytophagales</taxon>
        <taxon>Flectobacillaceae</taxon>
        <taxon>Arcicella</taxon>
    </lineage>
</organism>
<keyword evidence="3" id="KW-1185">Reference proteome</keyword>
<reference evidence="2 3" key="1">
    <citation type="submission" date="2018-05" db="EMBL/GenBank/DDBJ databases">
        <title>Genomic Encyclopedia of Archaeal and Bacterial Type Strains, Phase II (KMG-II): from individual species to whole genera.</title>
        <authorList>
            <person name="Goeker M."/>
        </authorList>
    </citation>
    <scope>NUCLEOTIDE SEQUENCE [LARGE SCALE GENOMIC DNA]</scope>
    <source>
        <strain evidence="2 3">DSM 22214</strain>
    </source>
</reference>
<dbReference type="Proteomes" id="UP000245489">
    <property type="component" value="Unassembled WGS sequence"/>
</dbReference>
<proteinExistence type="predicted"/>
<sequence length="114" mass="13169">MKKKIEQIAKVCHEANRQWCEINGDKSQKSWDNAPQWQRDSAIKGVEFRLKNPSAGVDMQHQAWLKEKAEAGWVYGKVKDEAKKTHPCIVDYDQLPDFQKKKDTLFVGIVNALK</sequence>
<comment type="caution">
    <text evidence="2">The sequence shown here is derived from an EMBL/GenBank/DDBJ whole genome shotgun (WGS) entry which is preliminary data.</text>
</comment>